<feature type="binding site" evidence="9">
    <location>
        <begin position="476"/>
        <end position="479"/>
    </location>
    <ligand>
        <name>GTP</name>
        <dbReference type="ChEBI" id="CHEBI:37565"/>
    </ligand>
</feature>
<proteinExistence type="inferred from homology"/>
<evidence type="ECO:0000313" key="15">
    <source>
        <dbReference type="Proteomes" id="UP000244248"/>
    </source>
</evidence>
<dbReference type="Pfam" id="PF22042">
    <property type="entry name" value="EF-G_D2"/>
    <property type="match status" value="1"/>
</dbReference>
<dbReference type="PROSITE" id="PS51722">
    <property type="entry name" value="G_TR_2"/>
    <property type="match status" value="1"/>
</dbReference>
<evidence type="ECO:0000256" key="8">
    <source>
        <dbReference type="ARBA" id="ARBA00023134"/>
    </source>
</evidence>
<dbReference type="GO" id="GO:0005525">
    <property type="term" value="F:GTP binding"/>
    <property type="evidence" value="ECO:0007669"/>
    <property type="project" value="UniProtKB-KW"/>
</dbReference>
<dbReference type="FunFam" id="2.40.30.10:FF:000007">
    <property type="entry name" value="Translation initiation factor IF-2"/>
    <property type="match status" value="1"/>
</dbReference>
<dbReference type="InterPro" id="IPR044145">
    <property type="entry name" value="IF2_II"/>
</dbReference>
<evidence type="ECO:0000256" key="6">
    <source>
        <dbReference type="ARBA" id="ARBA00022741"/>
    </source>
</evidence>
<dbReference type="PROSITE" id="PS01176">
    <property type="entry name" value="IF2"/>
    <property type="match status" value="1"/>
</dbReference>
<comment type="function">
    <text evidence="9 10">One of the essential components for the initiation of protein synthesis. Protects formylmethionyl-tRNA from spontaneous hydrolysis and promotes its binding to the 30S ribosomal subunits. Also involved in the hydrolysis of GTP during the formation of the 70S ribosomal complex.</text>
</comment>
<feature type="binding site" evidence="9">
    <location>
        <begin position="422"/>
        <end position="426"/>
    </location>
    <ligand>
        <name>GTP</name>
        <dbReference type="ChEBI" id="CHEBI:37565"/>
    </ligand>
</feature>
<dbReference type="FunFam" id="3.40.50.10050:FF:000001">
    <property type="entry name" value="Translation initiation factor IF-2"/>
    <property type="match status" value="1"/>
</dbReference>
<dbReference type="InterPro" id="IPR009061">
    <property type="entry name" value="DNA-bd_dom_put_sf"/>
</dbReference>
<evidence type="ECO:0000256" key="3">
    <source>
        <dbReference type="ARBA" id="ARBA00020675"/>
    </source>
</evidence>
<keyword evidence="8 9" id="KW-0342">GTP-binding</keyword>
<dbReference type="Proteomes" id="UP000244248">
    <property type="component" value="Unassembled WGS sequence"/>
</dbReference>
<comment type="caution">
    <text evidence="14">The sequence shown here is derived from an EMBL/GenBank/DDBJ whole genome shotgun (WGS) entry which is preliminary data.</text>
</comment>
<keyword evidence="6 9" id="KW-0547">Nucleotide-binding</keyword>
<dbReference type="CDD" id="cd03702">
    <property type="entry name" value="IF2_mtIF2_II"/>
    <property type="match status" value="1"/>
</dbReference>
<dbReference type="Pfam" id="PF00009">
    <property type="entry name" value="GTP_EFTU"/>
    <property type="match status" value="1"/>
</dbReference>
<feature type="domain" description="Tr-type G" evidence="13">
    <location>
        <begin position="367"/>
        <end position="536"/>
    </location>
</feature>
<evidence type="ECO:0000259" key="13">
    <source>
        <dbReference type="PROSITE" id="PS51722"/>
    </source>
</evidence>
<dbReference type="GO" id="GO:0003743">
    <property type="term" value="F:translation initiation factor activity"/>
    <property type="evidence" value="ECO:0007669"/>
    <property type="project" value="UniProtKB-UniRule"/>
</dbReference>
<dbReference type="InterPro" id="IPR027417">
    <property type="entry name" value="P-loop_NTPase"/>
</dbReference>
<dbReference type="InterPro" id="IPR006847">
    <property type="entry name" value="IF2_N"/>
</dbReference>
<dbReference type="Pfam" id="PF11987">
    <property type="entry name" value="IF-2"/>
    <property type="match status" value="1"/>
</dbReference>
<dbReference type="RefSeq" id="WP_107939246.1">
    <property type="nucleotide sequence ID" value="NZ_QANS01000002.1"/>
</dbReference>
<evidence type="ECO:0000256" key="1">
    <source>
        <dbReference type="ARBA" id="ARBA00004496"/>
    </source>
</evidence>
<feature type="compositionally biased region" description="Basic and acidic residues" evidence="12">
    <location>
        <begin position="148"/>
        <end position="179"/>
    </location>
</feature>
<dbReference type="Pfam" id="PF04760">
    <property type="entry name" value="IF2_N"/>
    <property type="match status" value="2"/>
</dbReference>
<dbReference type="PANTHER" id="PTHR43381:SF5">
    <property type="entry name" value="TR-TYPE G DOMAIN-CONTAINING PROTEIN"/>
    <property type="match status" value="1"/>
</dbReference>
<accession>A0A2T5MHK1</accession>
<evidence type="ECO:0000256" key="2">
    <source>
        <dbReference type="ARBA" id="ARBA00007733"/>
    </source>
</evidence>
<dbReference type="NCBIfam" id="TIGR00231">
    <property type="entry name" value="small_GTP"/>
    <property type="match status" value="1"/>
</dbReference>
<keyword evidence="4 9" id="KW-0963">Cytoplasm</keyword>
<evidence type="ECO:0000256" key="12">
    <source>
        <dbReference type="SAM" id="MobiDB-lite"/>
    </source>
</evidence>
<evidence type="ECO:0000313" key="14">
    <source>
        <dbReference type="EMBL" id="PTU32055.1"/>
    </source>
</evidence>
<reference evidence="14 15" key="1">
    <citation type="submission" date="2018-04" db="EMBL/GenBank/DDBJ databases">
        <title>Novel species isolated from glacier.</title>
        <authorList>
            <person name="Liu Q."/>
            <person name="Xin Y.-H."/>
        </authorList>
    </citation>
    <scope>NUCLEOTIDE SEQUENCE [LARGE SCALE GENOMIC DNA]</scope>
    <source>
        <strain evidence="14 15">GT1R17</strain>
    </source>
</reference>
<evidence type="ECO:0000256" key="7">
    <source>
        <dbReference type="ARBA" id="ARBA00022917"/>
    </source>
</evidence>
<feature type="region of interest" description="Disordered" evidence="12">
    <location>
        <begin position="148"/>
        <end position="267"/>
    </location>
</feature>
<evidence type="ECO:0000256" key="9">
    <source>
        <dbReference type="HAMAP-Rule" id="MF_00100"/>
    </source>
</evidence>
<dbReference type="InterPro" id="IPR053905">
    <property type="entry name" value="EF-G-like_DII"/>
</dbReference>
<dbReference type="InterPro" id="IPR000178">
    <property type="entry name" value="TF_IF2_bacterial-like"/>
</dbReference>
<feature type="compositionally biased region" description="Basic and acidic residues" evidence="12">
    <location>
        <begin position="192"/>
        <end position="203"/>
    </location>
</feature>
<keyword evidence="15" id="KW-1185">Reference proteome</keyword>
<name>A0A2T5MHK1_9GAMM</name>
<dbReference type="InterPro" id="IPR000795">
    <property type="entry name" value="T_Tr_GTP-bd_dom"/>
</dbReference>
<dbReference type="InterPro" id="IPR015760">
    <property type="entry name" value="TIF_IF2"/>
</dbReference>
<sequence>MSTVTVEEFATELSRPVTEILTQLKEAGVVVAGEKSELSAADKQALLVYLQQKGRGGAVAPTSRITLKRKETTEIKLGGGRGAPTKTVSIEVRKRRTYLKADSQEAADEIAAEAEARVAQELAEREVVAARVAAETEVRRAAEEAVRHAREEADRVKREAEEAELRDKQQHADRLKNDPIFKASWDAQQSRRRAEENIRRAAEMRNAPPPVVVPVPAKKPEKTAATTTTAAPDRNKGGHHGRSELHVAEGKSGKREKKSKKPTGRIRVDNAHGFEKPVAPIVREVEVPEAITVGELANRMAVKATDLIRVMMKNGVMATINQTLDQDTAMLMVEEMGHQAKAVKASDVEDSLTIAVAGDQSGATQVTRAPVVTIMGHVDHGKTSLLDYIRKTRVAAGEAGGITQHIGAYHVKTDKGVITFLDTPGHAAFTRMRARGAQITDIVVLVVAADDGVMPQTKEAIQHAKAAGAPIVVAMTKIDKPSKDPERVKMELSKLEVQPEDWGGDVQFVGVSSVTGEGIDALLDALLIQAEVLELKAAIDVPARGTIVESSLEKGRGAVATVLVRAGTLKQGDVILTGPHFGRVRAMFDETGKPVKEAGPSIPVAVLGLSGVPDAGDDVVVVADERKARELALLRETKMREQKLAQSQAVRMDQIFAQMGDGSGGEQKSLNLMIKTDVQGSAEALADALRKLPSAEIKVNVLSASIGGISESDVDLALASKAIIIGFNVRADSVARKRIQDTGVDMRYYSIIYNVIDDVTDAIAGLLGTETRENILGTAQVRDVFRSSILGNIAGCLVMEGRVQRGQPIRVLRNQTVVYEGELESLRRFKDDVNKVEAGTECGIGVKNYNDIKPGDQIECFERVQVRRTVGAA</sequence>
<protein>
    <recommendedName>
        <fullName evidence="3 9">Translation initiation factor IF-2</fullName>
    </recommendedName>
</protein>
<dbReference type="Pfam" id="PF08364">
    <property type="entry name" value="IF2_assoc"/>
    <property type="match status" value="1"/>
</dbReference>
<dbReference type="Gene3D" id="3.40.50.300">
    <property type="entry name" value="P-loop containing nucleotide triphosphate hydrolases"/>
    <property type="match status" value="1"/>
</dbReference>
<dbReference type="CDD" id="cd03692">
    <property type="entry name" value="mtIF2_IVc"/>
    <property type="match status" value="1"/>
</dbReference>
<dbReference type="InterPro" id="IPR036925">
    <property type="entry name" value="TIF_IF2_dom3_sf"/>
</dbReference>
<dbReference type="SUPFAM" id="SSF52156">
    <property type="entry name" value="Initiation factor IF2/eIF5b, domain 3"/>
    <property type="match status" value="1"/>
</dbReference>
<feature type="binding site" evidence="9">
    <location>
        <begin position="376"/>
        <end position="383"/>
    </location>
    <ligand>
        <name>GTP</name>
        <dbReference type="ChEBI" id="CHEBI:37565"/>
    </ligand>
</feature>
<dbReference type="InterPro" id="IPR009000">
    <property type="entry name" value="Transl_B-barrel_sf"/>
</dbReference>
<dbReference type="Gene3D" id="3.40.50.10050">
    <property type="entry name" value="Translation initiation factor IF- 2, domain 3"/>
    <property type="match status" value="1"/>
</dbReference>
<dbReference type="InterPro" id="IPR013575">
    <property type="entry name" value="IF2_assoc_dom_bac"/>
</dbReference>
<dbReference type="PANTHER" id="PTHR43381">
    <property type="entry name" value="TRANSLATION INITIATION FACTOR IF-2-RELATED"/>
    <property type="match status" value="1"/>
</dbReference>
<evidence type="ECO:0000256" key="10">
    <source>
        <dbReference type="RuleBase" id="RU000644"/>
    </source>
</evidence>
<comment type="subcellular location">
    <subcellularLocation>
        <location evidence="1 9 11">Cytoplasm</location>
    </subcellularLocation>
</comment>
<dbReference type="GO" id="GO:0003924">
    <property type="term" value="F:GTPase activity"/>
    <property type="evidence" value="ECO:0007669"/>
    <property type="project" value="UniProtKB-UniRule"/>
</dbReference>
<evidence type="ECO:0000256" key="4">
    <source>
        <dbReference type="ARBA" id="ARBA00022490"/>
    </source>
</evidence>
<keyword evidence="5 9" id="KW-0396">Initiation factor</keyword>
<dbReference type="SUPFAM" id="SSF50447">
    <property type="entry name" value="Translation proteins"/>
    <property type="match status" value="2"/>
</dbReference>
<dbReference type="InterPro" id="IPR004161">
    <property type="entry name" value="EFTu-like_2"/>
</dbReference>
<dbReference type="OrthoDB" id="9811804at2"/>
<dbReference type="InterPro" id="IPR005225">
    <property type="entry name" value="Small_GTP-bd"/>
</dbReference>
<organism evidence="14 15">
    <name type="scientific">Stenotrophobium rhamnosiphilum</name>
    <dbReference type="NCBI Taxonomy" id="2029166"/>
    <lineage>
        <taxon>Bacteria</taxon>
        <taxon>Pseudomonadati</taxon>
        <taxon>Pseudomonadota</taxon>
        <taxon>Gammaproteobacteria</taxon>
        <taxon>Nevskiales</taxon>
        <taxon>Nevskiaceae</taxon>
        <taxon>Stenotrophobium</taxon>
    </lineage>
</organism>
<gene>
    <name evidence="9" type="primary">infB</name>
    <name evidence="14" type="ORF">CJD38_05090</name>
</gene>
<dbReference type="NCBIfam" id="TIGR00487">
    <property type="entry name" value="IF-2"/>
    <property type="match status" value="1"/>
</dbReference>
<feature type="compositionally biased region" description="Basic and acidic residues" evidence="12">
    <location>
        <begin position="233"/>
        <end position="253"/>
    </location>
</feature>
<dbReference type="Gene3D" id="2.40.30.10">
    <property type="entry name" value="Translation factors"/>
    <property type="match status" value="2"/>
</dbReference>
<dbReference type="InterPro" id="IPR023115">
    <property type="entry name" value="TIF_IF2_dom3"/>
</dbReference>
<keyword evidence="7 9" id="KW-0648">Protein biosynthesis</keyword>
<dbReference type="Gene3D" id="3.30.56.50">
    <property type="entry name" value="Putative DNA-binding domain, N-terminal subdomain of bacterial translation initiation factor IF2"/>
    <property type="match status" value="1"/>
</dbReference>
<evidence type="ECO:0000256" key="11">
    <source>
        <dbReference type="RuleBase" id="RU000645"/>
    </source>
</evidence>
<dbReference type="HAMAP" id="MF_00100_B">
    <property type="entry name" value="IF_2_B"/>
    <property type="match status" value="1"/>
</dbReference>
<dbReference type="SUPFAM" id="SSF52540">
    <property type="entry name" value="P-loop containing nucleoside triphosphate hydrolases"/>
    <property type="match status" value="1"/>
</dbReference>
<dbReference type="FunFam" id="3.40.50.300:FF:000019">
    <property type="entry name" value="Translation initiation factor IF-2"/>
    <property type="match status" value="1"/>
</dbReference>
<dbReference type="Pfam" id="PF03144">
    <property type="entry name" value="GTP_EFTU_D2"/>
    <property type="match status" value="1"/>
</dbReference>
<dbReference type="EMBL" id="QANS01000002">
    <property type="protein sequence ID" value="PTU32055.1"/>
    <property type="molecule type" value="Genomic_DNA"/>
</dbReference>
<dbReference type="GO" id="GO:0005829">
    <property type="term" value="C:cytosol"/>
    <property type="evidence" value="ECO:0007669"/>
    <property type="project" value="TreeGrafter"/>
</dbReference>
<evidence type="ECO:0000256" key="5">
    <source>
        <dbReference type="ARBA" id="ARBA00022540"/>
    </source>
</evidence>
<dbReference type="SUPFAM" id="SSF46955">
    <property type="entry name" value="Putative DNA-binding domain"/>
    <property type="match status" value="1"/>
</dbReference>
<dbReference type="CDD" id="cd01887">
    <property type="entry name" value="IF2_eIF5B"/>
    <property type="match status" value="1"/>
</dbReference>
<dbReference type="FunFam" id="2.40.30.10:FF:000008">
    <property type="entry name" value="Translation initiation factor IF-2"/>
    <property type="match status" value="1"/>
</dbReference>
<comment type="similarity">
    <text evidence="2 9 10">Belongs to the TRAFAC class translation factor GTPase superfamily. Classic translation factor GTPase family. IF-2 subfamily.</text>
</comment>
<feature type="compositionally biased region" description="Basic residues" evidence="12">
    <location>
        <begin position="254"/>
        <end position="264"/>
    </location>
</feature>
<feature type="region of interest" description="G-domain" evidence="9">
    <location>
        <begin position="370"/>
        <end position="518"/>
    </location>
</feature>
<dbReference type="AlphaFoldDB" id="A0A2T5MHK1"/>
<feature type="compositionally biased region" description="Low complexity" evidence="12">
    <location>
        <begin position="223"/>
        <end position="232"/>
    </location>
</feature>